<dbReference type="GO" id="GO:0042025">
    <property type="term" value="C:host cell nucleus"/>
    <property type="evidence" value="ECO:0007669"/>
    <property type="project" value="UniProtKB-SubCell"/>
</dbReference>
<dbReference type="InterPro" id="IPR000427">
    <property type="entry name" value="Papillomavirus_E2_C"/>
</dbReference>
<evidence type="ECO:0000256" key="9">
    <source>
        <dbReference type="ARBA" id="ARBA00023125"/>
    </source>
</evidence>
<dbReference type="InterPro" id="IPR036050">
    <property type="entry name" value="Regulatory_protein_E2_N"/>
</dbReference>
<dbReference type="Pfam" id="PF00508">
    <property type="entry name" value="PPV_E2_N"/>
    <property type="match status" value="1"/>
</dbReference>
<dbReference type="GO" id="GO:0006351">
    <property type="term" value="P:DNA-templated transcription"/>
    <property type="evidence" value="ECO:0007669"/>
    <property type="project" value="UniProtKB-UniRule"/>
</dbReference>
<dbReference type="InterPro" id="IPR042503">
    <property type="entry name" value="Regulatory_protein_E2_N_1"/>
</dbReference>
<evidence type="ECO:0000256" key="11">
    <source>
        <dbReference type="ARBA" id="ARBA00023163"/>
    </source>
</evidence>
<evidence type="ECO:0000259" key="15">
    <source>
        <dbReference type="Pfam" id="PF00511"/>
    </source>
</evidence>
<keyword evidence="6 12" id="KW-1048">Host nucleus</keyword>
<dbReference type="EMBL" id="HG530538">
    <property type="protein sequence ID" value="CDI44928.1"/>
    <property type="molecule type" value="Genomic_DNA"/>
</dbReference>
<feature type="region of interest" description="DNA-binding domain" evidence="12">
    <location>
        <begin position="320"/>
        <end position="403"/>
    </location>
</feature>
<dbReference type="OrthoDB" id="15886at10239"/>
<evidence type="ECO:0000256" key="10">
    <source>
        <dbReference type="ARBA" id="ARBA00023159"/>
    </source>
</evidence>
<keyword evidence="4 12" id="KW-0244">Early protein</keyword>
<protein>
    <recommendedName>
        <fullName evidence="12">Regulatory protein E2</fullName>
    </recommendedName>
</protein>
<comment type="function">
    <text evidence="12">Plays a role in the initiation of viral DNA replication. A dimer of E2 interacts with a dimer of E1 in order to improve specificity of E1 DNA binding activity. Once the complex recognizes and binds DNA at specific sites, the E2 dimer is removed from DNA. E2 also regulates viral transcription through binding to the E2RE response element (5'-ACCNNNNNNGGT-3') present in multiple copies in the regulatory regions of the viral genome. Activates or represses transcription depending on E2RE's position with regards to proximal promoter elements including the TATA-box. Repression occurs by sterically hindering the assembly of the transcription initiation complex.</text>
</comment>
<comment type="subunit">
    <text evidence="12">Binds DNA as homodimer. Interacts with protein E1; this interaction greatly increases E1 DNA-binding activity. Interacts with protein L1; this interaction enhances E2-dependent replication and transcription activation. Interacts with protein L2; this interaction inhibits E2 transcriptional activity but not DNA replication function E2. Interacts with protein E7; this interaction inhibits E7 oncogenic activity. Interacts with host TAF1; this interaction modulates E2-dependent transcriptional regulation. Interacts with host BRD4; this interaction mediates E2 transcriptional activation function. Additionally, the interaction with host BRD4 on mitotic chromosomes mediates tethering of the viral genome. Interacts with host TOPBP1; this interaction is required for optimal viral DNA replication.</text>
</comment>
<comment type="caution">
    <text evidence="12">Lacks conserved residue(s) required for the propagation of feature annotation.</text>
</comment>
<keyword evidence="5 12" id="KW-0597">Phosphoprotein</keyword>
<keyword evidence="11 12" id="KW-0804">Transcription</keyword>
<dbReference type="KEGG" id="vg:17427061"/>
<dbReference type="GO" id="GO:0006275">
    <property type="term" value="P:regulation of DNA replication"/>
    <property type="evidence" value="ECO:0007669"/>
    <property type="project" value="UniProtKB-UniRule"/>
</dbReference>
<dbReference type="SUPFAM" id="SSF51332">
    <property type="entry name" value="E2 regulatory, transactivation domain"/>
    <property type="match status" value="1"/>
</dbReference>
<dbReference type="Gene3D" id="1.10.287.30">
    <property type="entry name" value="E2 (early) protein, N terminal domain, subdomain 1"/>
    <property type="match status" value="1"/>
</dbReference>
<dbReference type="Gene3D" id="2.170.200.10">
    <property type="entry name" value="Papillomavirus E2 early protein domain"/>
    <property type="match status" value="1"/>
</dbReference>
<reference evidence="16 17" key="2">
    <citation type="submission" date="2013-10" db="EMBL/GenBank/DDBJ databases">
        <title>Genomic characterization of papillomaviruses infecting hamsters.</title>
        <authorList>
            <person name="Hosnjak L."/>
            <person name="Raznik J."/>
            <person name="Poljak M."/>
        </authorList>
    </citation>
    <scope>NUCLEOTIDE SEQUENCE [LARGE SCALE GENOMIC DNA]</scope>
    <source>
        <strain evidence="16">APV10</strain>
    </source>
</reference>
<dbReference type="GO" id="GO:0000166">
    <property type="term" value="F:nucleotide binding"/>
    <property type="evidence" value="ECO:0007669"/>
    <property type="project" value="UniProtKB-UniRule"/>
</dbReference>
<evidence type="ECO:0000256" key="3">
    <source>
        <dbReference type="ARBA" id="ARBA00022491"/>
    </source>
</evidence>
<comment type="PTM">
    <text evidence="12">Phosphorylated.</text>
</comment>
<dbReference type="InterPro" id="IPR035975">
    <property type="entry name" value="E2/EBNA1_C_sf"/>
</dbReference>
<keyword evidence="17" id="KW-1185">Reference proteome</keyword>
<reference evidence="16 17" key="1">
    <citation type="submission" date="2013-09" db="EMBL/GenBank/DDBJ databases">
        <authorList>
            <person name="Kocjan B.J."/>
        </authorList>
    </citation>
    <scope>NUCLEOTIDE SEQUENCE [LARGE SCALE GENOMIC DNA]</scope>
    <source>
        <strain evidence="16">APV10</strain>
    </source>
</reference>
<evidence type="ECO:0000256" key="4">
    <source>
        <dbReference type="ARBA" id="ARBA00022518"/>
    </source>
</evidence>
<dbReference type="GO" id="GO:0006260">
    <property type="term" value="P:DNA replication"/>
    <property type="evidence" value="ECO:0007669"/>
    <property type="project" value="UniProtKB-KW"/>
</dbReference>
<dbReference type="SUPFAM" id="SSF54957">
    <property type="entry name" value="Viral DNA-binding domain"/>
    <property type="match status" value="1"/>
</dbReference>
<keyword evidence="9 12" id="KW-0238">DNA-binding</keyword>
<evidence type="ECO:0000256" key="12">
    <source>
        <dbReference type="HAMAP-Rule" id="MF_04001"/>
    </source>
</evidence>
<feature type="compositionally biased region" description="Basic and acidic residues" evidence="13">
    <location>
        <begin position="291"/>
        <end position="304"/>
    </location>
</feature>
<name>U6EJK2_9PAPI</name>
<feature type="compositionally biased region" description="Polar residues" evidence="13">
    <location>
        <begin position="224"/>
        <end position="233"/>
    </location>
</feature>
<dbReference type="GeneID" id="17427061"/>
<evidence type="ECO:0000256" key="2">
    <source>
        <dbReference type="ARBA" id="ARBA00007794"/>
    </source>
</evidence>
<proteinExistence type="inferred from homology"/>
<feature type="domain" description="Papillomavirus E2 C-terminal" evidence="15">
    <location>
        <begin position="322"/>
        <end position="396"/>
    </location>
</feature>
<comment type="similarity">
    <text evidence="12">Belongs to the papillomaviridae E2 protein family.</text>
</comment>
<evidence type="ECO:0000256" key="1">
    <source>
        <dbReference type="ARBA" id="ARBA00004147"/>
    </source>
</evidence>
<evidence type="ECO:0000259" key="14">
    <source>
        <dbReference type="Pfam" id="PF00508"/>
    </source>
</evidence>
<evidence type="ECO:0000256" key="6">
    <source>
        <dbReference type="ARBA" id="ARBA00022562"/>
    </source>
</evidence>
<dbReference type="Pfam" id="PF00511">
    <property type="entry name" value="PPV_E2_C"/>
    <property type="match status" value="1"/>
</dbReference>
<dbReference type="GO" id="GO:0003677">
    <property type="term" value="F:DNA binding"/>
    <property type="evidence" value="ECO:0007669"/>
    <property type="project" value="UniProtKB-UniRule"/>
</dbReference>
<keyword evidence="8 12" id="KW-0805">Transcription regulation</keyword>
<comment type="subcellular location">
    <subcellularLocation>
        <location evidence="1 12">Host nucleus</location>
    </subcellularLocation>
</comment>
<evidence type="ECO:0000256" key="7">
    <source>
        <dbReference type="ARBA" id="ARBA00022705"/>
    </source>
</evidence>
<keyword evidence="10 12" id="KW-0010">Activator</keyword>
<dbReference type="GO" id="GO:0039693">
    <property type="term" value="P:viral DNA genome replication"/>
    <property type="evidence" value="ECO:0007669"/>
    <property type="project" value="UniProtKB-UniRule"/>
</dbReference>
<dbReference type="HAMAP" id="MF_04001">
    <property type="entry name" value="PPV_E2"/>
    <property type="match status" value="1"/>
</dbReference>
<evidence type="ECO:0000256" key="5">
    <source>
        <dbReference type="ARBA" id="ARBA00022553"/>
    </source>
</evidence>
<dbReference type="Proteomes" id="UP000147477">
    <property type="component" value="Segment"/>
</dbReference>
<dbReference type="GO" id="GO:0003700">
    <property type="term" value="F:DNA-binding transcription factor activity"/>
    <property type="evidence" value="ECO:0007669"/>
    <property type="project" value="UniProtKB-UniRule"/>
</dbReference>
<evidence type="ECO:0000256" key="8">
    <source>
        <dbReference type="ARBA" id="ARBA00023015"/>
    </source>
</evidence>
<evidence type="ECO:0000256" key="13">
    <source>
        <dbReference type="SAM" id="MobiDB-lite"/>
    </source>
</evidence>
<evidence type="ECO:0000313" key="17">
    <source>
        <dbReference type="Proteomes" id="UP000147477"/>
    </source>
</evidence>
<accession>U6EJK2</accession>
<feature type="region of interest" description="Disordered" evidence="13">
    <location>
        <begin position="200"/>
        <end position="305"/>
    </location>
</feature>
<keyword evidence="7 12" id="KW-0235">DNA replication</keyword>
<sequence length="403" mass="45552">MPTLTERFDAVQDQILNLIEKGSTALADHVLYWDLVRKEGVLQYYARKHNMNRLGLHALPCQLGAETKAKKAIQMGMLLRSLLDSKYGSEPWTVSETSLELYEQTDPEKTFKKGGQTIEVHYDNDPENSVAYTLWKYLYKQDEAGQWHKLEGGVDYAGLYYVEVNGMHVYYEEFCEDSDRYGQSSTWTVKYNNTDICAPVTSSTREEGTQQQARKRQRTDASEDSLSTWTASSPEEDSTSDITTPPSSPRRGYGPSHSSPTRFRRGGRRGEQGEPTPSPTFDAISPIPARHPAEGPRGVSEELPRAGFGGYPEVLGRSGDPPILLLTGPANCLKCWRNRVKRRPHRLYKRMSTCFSWVSETGAGTEDQRLLIAFTDALQREQFLRTVPLPRGSLFYRGFLEGL</sequence>
<keyword evidence="3 12" id="KW-0678">Repressor</keyword>
<feature type="compositionally biased region" description="Low complexity" evidence="13">
    <location>
        <begin position="240"/>
        <end position="260"/>
    </location>
</feature>
<comment type="similarity">
    <text evidence="2">Belongs to the papillomaviridae E8^E2C protein family.</text>
</comment>
<dbReference type="InterPro" id="IPR001866">
    <property type="entry name" value="PPV_E2_N"/>
</dbReference>
<dbReference type="InterPro" id="IPR033668">
    <property type="entry name" value="Reg_prot_E2"/>
</dbReference>
<evidence type="ECO:0000313" key="16">
    <source>
        <dbReference type="EMBL" id="CDI44928.1"/>
    </source>
</evidence>
<gene>
    <name evidence="12 16" type="primary">E2</name>
</gene>
<dbReference type="InterPro" id="IPR042504">
    <property type="entry name" value="Regulatory_protein_E2_N_2"/>
</dbReference>
<dbReference type="RefSeq" id="YP_008720074.1">
    <property type="nucleotide sequence ID" value="NC_022647.1"/>
</dbReference>
<dbReference type="InterPro" id="IPR012677">
    <property type="entry name" value="Nucleotide-bd_a/b_plait_sf"/>
</dbReference>
<organism evidence="16 17">
    <name type="scientific">Mesocricetus auratus papillomavirus 1</name>
    <dbReference type="NCBI Taxonomy" id="1408129"/>
    <lineage>
        <taxon>Viruses</taxon>
        <taxon>Monodnaviria</taxon>
        <taxon>Shotokuvirae</taxon>
        <taxon>Cossaviricota</taxon>
        <taxon>Papovaviricetes</taxon>
        <taxon>Zurhausenvirales</taxon>
        <taxon>Papillomaviridae</taxon>
        <taxon>Firstpapillomavirinae</taxon>
        <taxon>Pipapillomavirus</taxon>
        <taxon>Pipapillomavirus 1</taxon>
    </lineage>
</organism>
<feature type="domain" description="Papillomavirus E2 N-terminal" evidence="14">
    <location>
        <begin position="1"/>
        <end position="200"/>
    </location>
</feature>
<dbReference type="Gene3D" id="3.30.70.330">
    <property type="match status" value="1"/>
</dbReference>